<dbReference type="Proteomes" id="UP000198657">
    <property type="component" value="Unassembled WGS sequence"/>
</dbReference>
<organism evidence="5 6">
    <name type="scientific">Flavobacterium sinopsychrotolerans</name>
    <dbReference type="NCBI Taxonomy" id="604089"/>
    <lineage>
        <taxon>Bacteria</taxon>
        <taxon>Pseudomonadati</taxon>
        <taxon>Bacteroidota</taxon>
        <taxon>Flavobacteriia</taxon>
        <taxon>Flavobacteriales</taxon>
        <taxon>Flavobacteriaceae</taxon>
        <taxon>Flavobacterium</taxon>
    </lineage>
</organism>
<dbReference type="NCBIfam" id="TIGR00229">
    <property type="entry name" value="sensory_box"/>
    <property type="match status" value="1"/>
</dbReference>
<accession>A0A1H8J878</accession>
<dbReference type="EMBL" id="FODN01000001">
    <property type="protein sequence ID" value="SEN76984.1"/>
    <property type="molecule type" value="Genomic_DNA"/>
</dbReference>
<feature type="domain" description="PAS" evidence="4">
    <location>
        <begin position="73"/>
        <end position="128"/>
    </location>
</feature>
<dbReference type="OrthoDB" id="5760647at2"/>
<keyword evidence="3" id="KW-0157">Chromophore</keyword>
<dbReference type="Pfam" id="PF13426">
    <property type="entry name" value="PAS_9"/>
    <property type="match status" value="1"/>
</dbReference>
<dbReference type="InterPro" id="IPR000014">
    <property type="entry name" value="PAS"/>
</dbReference>
<sequence length="171" mass="19760">MNNFRQYEDAIAMYHNGLNIKKAPVYCWDFHSDFLAAVKNFFLDLNKLNSIASQNKWIQNNWDLKNSLKEEVIIVTDTKLKILFASHNIEKMNGYVEAEVLGKSPKMFQGEATNQITSNEIRKAIIDQQPFEKIVMNYKKNGEVYACLIKAFPVFNIKGKLSHYIAFEKAA</sequence>
<dbReference type="PROSITE" id="PS50112">
    <property type="entry name" value="PAS"/>
    <property type="match status" value="1"/>
</dbReference>
<dbReference type="STRING" id="604089.SAMN04487942_0905"/>
<evidence type="ECO:0000256" key="3">
    <source>
        <dbReference type="ARBA" id="ARBA00022991"/>
    </source>
</evidence>
<name>A0A1H8J878_9FLAO</name>
<keyword evidence="2" id="KW-0288">FMN</keyword>
<dbReference type="PANTHER" id="PTHR47429:SF2">
    <property type="entry name" value="PROTEIN TWIN LOV 1"/>
    <property type="match status" value="1"/>
</dbReference>
<evidence type="ECO:0000313" key="6">
    <source>
        <dbReference type="Proteomes" id="UP000198657"/>
    </source>
</evidence>
<reference evidence="6" key="1">
    <citation type="submission" date="2016-10" db="EMBL/GenBank/DDBJ databases">
        <authorList>
            <person name="Varghese N."/>
            <person name="Submissions S."/>
        </authorList>
    </citation>
    <scope>NUCLEOTIDE SEQUENCE [LARGE SCALE GENOMIC DNA]</scope>
    <source>
        <strain evidence="6">CGMCC 1.8704</strain>
    </source>
</reference>
<evidence type="ECO:0000256" key="1">
    <source>
        <dbReference type="ARBA" id="ARBA00022630"/>
    </source>
</evidence>
<dbReference type="SUPFAM" id="SSF55785">
    <property type="entry name" value="PYP-like sensor domain (PAS domain)"/>
    <property type="match status" value="1"/>
</dbReference>
<dbReference type="AlphaFoldDB" id="A0A1H8J878"/>
<dbReference type="CDD" id="cd00130">
    <property type="entry name" value="PAS"/>
    <property type="match status" value="1"/>
</dbReference>
<keyword evidence="1" id="KW-0285">Flavoprotein</keyword>
<proteinExistence type="predicted"/>
<evidence type="ECO:0000259" key="4">
    <source>
        <dbReference type="PROSITE" id="PS50112"/>
    </source>
</evidence>
<dbReference type="InterPro" id="IPR035965">
    <property type="entry name" value="PAS-like_dom_sf"/>
</dbReference>
<dbReference type="PANTHER" id="PTHR47429">
    <property type="entry name" value="PROTEIN TWIN LOV 1"/>
    <property type="match status" value="1"/>
</dbReference>
<dbReference type="RefSeq" id="WP_091166323.1">
    <property type="nucleotide sequence ID" value="NZ_CBCSFM010000001.1"/>
</dbReference>
<gene>
    <name evidence="5" type="ORF">SAMN04487942_0905</name>
</gene>
<keyword evidence="6" id="KW-1185">Reference proteome</keyword>
<protein>
    <submittedName>
        <fullName evidence="5">PAS domain S-box-containing protein</fullName>
    </submittedName>
</protein>
<dbReference type="Gene3D" id="3.30.450.20">
    <property type="entry name" value="PAS domain"/>
    <property type="match status" value="1"/>
</dbReference>
<evidence type="ECO:0000313" key="5">
    <source>
        <dbReference type="EMBL" id="SEN76984.1"/>
    </source>
</evidence>
<evidence type="ECO:0000256" key="2">
    <source>
        <dbReference type="ARBA" id="ARBA00022643"/>
    </source>
</evidence>